<dbReference type="STRING" id="237018.SAMN04489723_1047"/>
<keyword evidence="2" id="KW-0436">Ligase</keyword>
<sequence>MRFTLDKNIDYLPADELENLQVDLLKKHLRYTLANSPFYKDKFSEKDIASISKLSDLSKFTKTSKKDLADCNSDFLSISKRDVVEYVTTSGTTGKPVSIALSKNDLDRLAYNEARSLEIADFTADDTVQITTTLDKCFMAGMAYYLGLTKIGAAVIRAGQGTPEFHWEMIKQINPTALIAVPSFLQKLGANSSSIQHQITKALCIGEPLRNADFSDNQLTKNIAEHWHLDLRSTYASTEMATAFTECQEKQGGHLLPELIILEILDVNGNEVADGELGEVTVTPLGIEAMPLVRFQTGDLARKHSKTCACGRITPRLGPIEGRLAQMIKLKGTTIYPTQIEEVLHLHPTASPYLIEIDQDENGLDSVSIILPETCTEAESNSLLIDLQAKLRVKPNLKISSISAIQKLLFRGNSRKPKKIIDNRNA</sequence>
<keyword evidence="3" id="KW-1185">Reference proteome</keyword>
<dbReference type="PANTHER" id="PTHR43845:SF1">
    <property type="entry name" value="BLR5969 PROTEIN"/>
    <property type="match status" value="1"/>
</dbReference>
<dbReference type="OrthoDB" id="580775at2"/>
<dbReference type="Proteomes" id="UP000198790">
    <property type="component" value="Unassembled WGS sequence"/>
</dbReference>
<dbReference type="PANTHER" id="PTHR43845">
    <property type="entry name" value="BLR5969 PROTEIN"/>
    <property type="match status" value="1"/>
</dbReference>
<dbReference type="RefSeq" id="WP_092895341.1">
    <property type="nucleotide sequence ID" value="NZ_FOKK01000004.1"/>
</dbReference>
<name>A0A1I0Y040_9BACT</name>
<dbReference type="InterPro" id="IPR045851">
    <property type="entry name" value="AMP-bd_C_sf"/>
</dbReference>
<feature type="domain" description="AMP-dependent synthetase/ligase" evidence="1">
    <location>
        <begin position="74"/>
        <end position="282"/>
    </location>
</feature>
<gene>
    <name evidence="2" type="ORF">SAMN04489723_1047</name>
</gene>
<dbReference type="InterPro" id="IPR042099">
    <property type="entry name" value="ANL_N_sf"/>
</dbReference>
<evidence type="ECO:0000259" key="1">
    <source>
        <dbReference type="Pfam" id="PF00501"/>
    </source>
</evidence>
<protein>
    <submittedName>
        <fullName evidence="2">Phenylacetate-CoA ligase</fullName>
    </submittedName>
</protein>
<organism evidence="2 3">
    <name type="scientific">Algoriphagus aquimarinus</name>
    <dbReference type="NCBI Taxonomy" id="237018"/>
    <lineage>
        <taxon>Bacteria</taxon>
        <taxon>Pseudomonadati</taxon>
        <taxon>Bacteroidota</taxon>
        <taxon>Cytophagia</taxon>
        <taxon>Cytophagales</taxon>
        <taxon>Cyclobacteriaceae</taxon>
        <taxon>Algoriphagus</taxon>
    </lineage>
</organism>
<dbReference type="GO" id="GO:0016874">
    <property type="term" value="F:ligase activity"/>
    <property type="evidence" value="ECO:0007669"/>
    <property type="project" value="UniProtKB-KW"/>
</dbReference>
<proteinExistence type="predicted"/>
<dbReference type="Gene3D" id="3.40.50.12780">
    <property type="entry name" value="N-terminal domain of ligase-like"/>
    <property type="match status" value="1"/>
</dbReference>
<dbReference type="InterPro" id="IPR000873">
    <property type="entry name" value="AMP-dep_synth/lig_dom"/>
</dbReference>
<dbReference type="SUPFAM" id="SSF56801">
    <property type="entry name" value="Acetyl-CoA synthetase-like"/>
    <property type="match status" value="1"/>
</dbReference>
<evidence type="ECO:0000313" key="3">
    <source>
        <dbReference type="Proteomes" id="UP000198790"/>
    </source>
</evidence>
<evidence type="ECO:0000313" key="2">
    <source>
        <dbReference type="EMBL" id="SFB05838.1"/>
    </source>
</evidence>
<accession>A0A1I0Y040</accession>
<dbReference type="Gene3D" id="3.30.300.30">
    <property type="match status" value="1"/>
</dbReference>
<dbReference type="AlphaFoldDB" id="A0A1I0Y040"/>
<reference evidence="2 3" key="1">
    <citation type="submission" date="2016-10" db="EMBL/GenBank/DDBJ databases">
        <authorList>
            <person name="de Groot N.N."/>
        </authorList>
    </citation>
    <scope>NUCLEOTIDE SEQUENCE [LARGE SCALE GENOMIC DNA]</scope>
    <source>
        <strain evidence="2 3">DSM 23399</strain>
    </source>
</reference>
<dbReference type="Pfam" id="PF00501">
    <property type="entry name" value="AMP-binding"/>
    <property type="match status" value="1"/>
</dbReference>
<dbReference type="EMBL" id="FOKK01000004">
    <property type="protein sequence ID" value="SFB05838.1"/>
    <property type="molecule type" value="Genomic_DNA"/>
</dbReference>